<name>A0A3G5ABZ6_9VIRU</name>
<accession>A0A3G5ABZ6</accession>
<protein>
    <submittedName>
        <fullName evidence="1">Uncharacterized protein</fullName>
    </submittedName>
</protein>
<proteinExistence type="predicted"/>
<evidence type="ECO:0000313" key="1">
    <source>
        <dbReference type="EMBL" id="AYV83393.1"/>
    </source>
</evidence>
<organism evidence="1">
    <name type="scientific">Hyperionvirus sp</name>
    <dbReference type="NCBI Taxonomy" id="2487770"/>
    <lineage>
        <taxon>Viruses</taxon>
        <taxon>Varidnaviria</taxon>
        <taxon>Bamfordvirae</taxon>
        <taxon>Nucleocytoviricota</taxon>
        <taxon>Megaviricetes</taxon>
        <taxon>Imitervirales</taxon>
        <taxon>Mimiviridae</taxon>
        <taxon>Klosneuvirinae</taxon>
    </lineage>
</organism>
<gene>
    <name evidence="1" type="ORF">Hyperionvirus6_74</name>
</gene>
<reference evidence="1" key="1">
    <citation type="submission" date="2018-10" db="EMBL/GenBank/DDBJ databases">
        <title>Hidden diversity of soil giant viruses.</title>
        <authorList>
            <person name="Schulz F."/>
            <person name="Alteio L."/>
            <person name="Goudeau D."/>
            <person name="Ryan E.M."/>
            <person name="Malmstrom R.R."/>
            <person name="Blanchard J."/>
            <person name="Woyke T."/>
        </authorList>
    </citation>
    <scope>NUCLEOTIDE SEQUENCE</scope>
    <source>
        <strain evidence="1">HYV1</strain>
    </source>
</reference>
<sequence>MKNICNCNRHNLNCNCCPCMNVNYHNDMDFYLESNNGIFSDSTLSEIDCPNRIYTEVDNNFSMIPISQNGTPPIIMSMKLI</sequence>
<dbReference type="EMBL" id="MK072388">
    <property type="protein sequence ID" value="AYV83393.1"/>
    <property type="molecule type" value="Genomic_DNA"/>
</dbReference>